<dbReference type="GO" id="GO:0009448">
    <property type="term" value="P:gamma-aminobutyric acid metabolic process"/>
    <property type="evidence" value="ECO:0007669"/>
    <property type="project" value="InterPro"/>
</dbReference>
<evidence type="ECO:0000256" key="5">
    <source>
        <dbReference type="ARBA" id="ARBA00022898"/>
    </source>
</evidence>
<dbReference type="InterPro" id="IPR015424">
    <property type="entry name" value="PyrdxlP-dep_Trfase"/>
</dbReference>
<dbReference type="Pfam" id="PF00202">
    <property type="entry name" value="Aminotran_3"/>
    <property type="match status" value="1"/>
</dbReference>
<dbReference type="PIRSF" id="PIRSF000521">
    <property type="entry name" value="Transaminase_4ab_Lys_Orn"/>
    <property type="match status" value="1"/>
</dbReference>
<dbReference type="NCBIfam" id="NF005272">
    <property type="entry name" value="PRK06777.1"/>
    <property type="match status" value="1"/>
</dbReference>
<dbReference type="InterPro" id="IPR049704">
    <property type="entry name" value="Aminotrans_3_PPA_site"/>
</dbReference>
<dbReference type="EC" id="2.6.1.19" evidence="7"/>
<dbReference type="SUPFAM" id="SSF53383">
    <property type="entry name" value="PLP-dependent transferases"/>
    <property type="match status" value="1"/>
</dbReference>
<keyword evidence="3 7" id="KW-0032">Aminotransferase</keyword>
<dbReference type="InterPro" id="IPR015422">
    <property type="entry name" value="PyrdxlP-dep_Trfase_small"/>
</dbReference>
<dbReference type="Proteomes" id="UP000001225">
    <property type="component" value="Chromosome"/>
</dbReference>
<dbReference type="Gene3D" id="3.90.1150.10">
    <property type="entry name" value="Aspartate Aminotransferase, domain 1"/>
    <property type="match status" value="1"/>
</dbReference>
<dbReference type="CDD" id="cd00610">
    <property type="entry name" value="OAT_like"/>
    <property type="match status" value="1"/>
</dbReference>
<proteinExistence type="inferred from homology"/>
<dbReference type="FunFam" id="3.40.640.10:FF:000013">
    <property type="entry name" value="4-aminobutyrate aminotransferase"/>
    <property type="match status" value="1"/>
</dbReference>
<dbReference type="NCBIfam" id="TIGR00700">
    <property type="entry name" value="GABAtrnsam"/>
    <property type="match status" value="1"/>
</dbReference>
<dbReference type="EMBL" id="AM902716">
    <property type="protein sequence ID" value="CAP43746.1"/>
    <property type="molecule type" value="Genomic_DNA"/>
</dbReference>
<keyword evidence="8" id="KW-1185">Reference proteome</keyword>
<evidence type="ECO:0000256" key="4">
    <source>
        <dbReference type="ARBA" id="ARBA00022679"/>
    </source>
</evidence>
<dbReference type="KEGG" id="bpt:Bpet3403"/>
<reference evidence="7 8" key="1">
    <citation type="journal article" date="2008" name="BMC Genomics">
        <title>The missing link: Bordetella petrii is endowed with both the metabolic versatility of environmental bacteria and virulence traits of pathogenic Bordetellae.</title>
        <authorList>
            <person name="Gross R."/>
            <person name="Guzman C.A."/>
            <person name="Sebaihia M."/>
            <person name="Martins Dos Santos V.A."/>
            <person name="Pieper D.H."/>
            <person name="Koebnik R."/>
            <person name="Lechner M."/>
            <person name="Bartels D."/>
            <person name="Buhrmester J."/>
            <person name="Choudhuri J.V."/>
            <person name="Ebensen T."/>
            <person name="Gaigalat L."/>
            <person name="Herrmann S."/>
            <person name="Khachane A.N."/>
            <person name="Larisch C."/>
            <person name="Link S."/>
            <person name="Linke B."/>
            <person name="Meyer F."/>
            <person name="Mormann S."/>
            <person name="Nakunst D."/>
            <person name="Rueckert C."/>
            <person name="Schneiker-Bekel S."/>
            <person name="Schulze K."/>
            <person name="Vorhoelter F.J."/>
            <person name="Yevsa T."/>
            <person name="Engle J.T."/>
            <person name="Goldman W.E."/>
            <person name="Puehler A."/>
            <person name="Goebel U.B."/>
            <person name="Goesmann A."/>
            <person name="Bloecker H."/>
            <person name="Kaiser O."/>
            <person name="Martinez-Arias R."/>
        </authorList>
    </citation>
    <scope>NUCLEOTIDE SEQUENCE [LARGE SCALE GENOMIC DNA]</scope>
    <source>
        <strain evidence="8">ATCC BAA-461 / DSM 12804 / CCUG 43448 / CIP 107267 / Se-1111R</strain>
    </source>
</reference>
<keyword evidence="4 7" id="KW-0808">Transferase</keyword>
<evidence type="ECO:0000256" key="6">
    <source>
        <dbReference type="RuleBase" id="RU003560"/>
    </source>
</evidence>
<evidence type="ECO:0000313" key="7">
    <source>
        <dbReference type="EMBL" id="CAP43746.1"/>
    </source>
</evidence>
<dbReference type="AlphaFoldDB" id="A9HXB9"/>
<dbReference type="InterPro" id="IPR004632">
    <property type="entry name" value="4NH2But_aminotransferase_bac"/>
</dbReference>
<gene>
    <name evidence="7" type="primary">goaG2</name>
    <name evidence="7" type="ordered locus">Bpet3403</name>
</gene>
<dbReference type="InterPro" id="IPR005814">
    <property type="entry name" value="Aminotrans_3"/>
</dbReference>
<dbReference type="STRING" id="94624.Bpet3403"/>
<accession>A9HXB9</accession>
<comment type="similarity">
    <text evidence="2 6">Belongs to the class-III pyridoxal-phosphate-dependent aminotransferase family.</text>
</comment>
<dbReference type="PANTHER" id="PTHR11986">
    <property type="entry name" value="AMINOTRANSFERASE CLASS III"/>
    <property type="match status" value="1"/>
</dbReference>
<dbReference type="GO" id="GO:0030170">
    <property type="term" value="F:pyridoxal phosphate binding"/>
    <property type="evidence" value="ECO:0007669"/>
    <property type="project" value="InterPro"/>
</dbReference>
<comment type="cofactor">
    <cofactor evidence="1">
        <name>pyridoxal 5'-phosphate</name>
        <dbReference type="ChEBI" id="CHEBI:597326"/>
    </cofactor>
</comment>
<sequence length="421" mass="44823">MQNRDLNTRRSLATPRGVGVMCDLYAVRAENATLWDSTGKEYIDFAGGIAVLNTGHRHPKVKAAVAEQLEAFTHTAYQIVPYESYVALAERINALAPIDGLKKTAFFTTGVEAVENAVKIARAYTGRSGVVAFTGSFHGRTMLGMALTGKVAPYKLAFGPMPGDIYHVPFPNGTQDISVADSLKALDLLFKSDIDPQRVAAIIIEPVQGEGGFNITPPELMTALRKVCDEHGIMLIADEVQTGFARTGKLFAMQHHGVQADLITMAKSLGGGFPISGVVGRAEVMDGPAPGGLGGTYAGNPLAVAAAHAVLDVIEEEQLCARAEQLGRRLQDHLNKLRPRCPAIADVRGLGSMVALELNDPATGKPDAAAVKRVQDEAIQRGLILLSCGVYGNVLRFLYPLTIPDAQFAQALDILADVLTA</sequence>
<keyword evidence="5 6" id="KW-0663">Pyridoxal phosphate</keyword>
<name>A9HXB9_BORPD</name>
<evidence type="ECO:0000313" key="8">
    <source>
        <dbReference type="Proteomes" id="UP000001225"/>
    </source>
</evidence>
<dbReference type="GO" id="GO:0034386">
    <property type="term" value="F:4-aminobutyrate:2-oxoglutarate transaminase activity"/>
    <property type="evidence" value="ECO:0007669"/>
    <property type="project" value="UniProtKB-EC"/>
</dbReference>
<evidence type="ECO:0000256" key="2">
    <source>
        <dbReference type="ARBA" id="ARBA00008954"/>
    </source>
</evidence>
<protein>
    <submittedName>
        <fullName evidence="7">4-aminobutyrate aminotransferase</fullName>
        <ecNumber evidence="7">2.6.1.19</ecNumber>
    </submittedName>
</protein>
<dbReference type="PROSITE" id="PS00600">
    <property type="entry name" value="AA_TRANSFER_CLASS_3"/>
    <property type="match status" value="1"/>
</dbReference>
<dbReference type="Gene3D" id="3.40.640.10">
    <property type="entry name" value="Type I PLP-dependent aspartate aminotransferase-like (Major domain)"/>
    <property type="match status" value="1"/>
</dbReference>
<organism evidence="7 8">
    <name type="scientific">Bordetella petrii (strain ATCC BAA-461 / DSM 12804 / CCUG 43448 / CIP 107267 / Se-1111R)</name>
    <dbReference type="NCBI Taxonomy" id="340100"/>
    <lineage>
        <taxon>Bacteria</taxon>
        <taxon>Pseudomonadati</taxon>
        <taxon>Pseudomonadota</taxon>
        <taxon>Betaproteobacteria</taxon>
        <taxon>Burkholderiales</taxon>
        <taxon>Alcaligenaceae</taxon>
        <taxon>Bordetella</taxon>
    </lineage>
</organism>
<evidence type="ECO:0000256" key="3">
    <source>
        <dbReference type="ARBA" id="ARBA00022576"/>
    </source>
</evidence>
<dbReference type="eggNOG" id="COG0160">
    <property type="taxonomic scope" value="Bacteria"/>
</dbReference>
<dbReference type="GO" id="GO:0042802">
    <property type="term" value="F:identical protein binding"/>
    <property type="evidence" value="ECO:0007669"/>
    <property type="project" value="TreeGrafter"/>
</dbReference>
<dbReference type="InterPro" id="IPR050103">
    <property type="entry name" value="Class-III_PLP-dep_AT"/>
</dbReference>
<evidence type="ECO:0000256" key="1">
    <source>
        <dbReference type="ARBA" id="ARBA00001933"/>
    </source>
</evidence>
<dbReference type="InterPro" id="IPR015421">
    <property type="entry name" value="PyrdxlP-dep_Trfase_major"/>
</dbReference>